<sequence>MTVVPAHPPHRLAELLHRHRRAVGLSQRELARRCGMSERAVRDLERGTTARPRRRTLLALADALHLADEDRSAFVAPERTAPAAVVVVERPGELVGRSRELAALADLVMGGRHRIVTVTGPGGIGKSRLVAELVDDLRRRGLDVRTLDLSAIDDPALVCDLIAETFDAGGESWVSGVERVVAELRDRRAVLVLDGFERLLPAATEVAALVRRCPRLSVVLTSQRPARLTGERLLRLGPLPVPAAVELFARRAAAVVPGFRLTPAVEPVLAAICRRLDNLPLAVELAAAQLRLLAPAELAGRLDQPLRLLAGGAVDAPPRHRSLRATIEASLTGATDDGRTLFAWLAAAPAGVGLDDLEAIAGIAGMPPDRLLGALTDLVDAGLVQVRARRGHSAFVLLDAMRELAGERLADRGDADAVHRAAAVRFLHRLATAEAPNVRAALAWLRANEPGLVDRDVAESLYRYYELRGRLTEGRRELVALADAGAPAAGWALLRAAQLSQLAGHSDDAERQATQAQRRLDPDDHQAQATAWLLAGRLAAGRGDLTMSAERTTLALRAGRAAGDHTLVGRALNNLAAAAVTGGDLRAALPLLQESLAVKERAGADEVDLGRTMMNIGELLLGIDDGHGAAAYARRAAELLERGEHPRLRAMALSVLALAQLAAGEVAAASLSASAAGDLLEHFGDDHALHGAIQARGSLVQHATGDLPAAVATLRTGLTAMIGGHTRDEIAPIIEAHAALRAPADRIAAARLIGLARAVRDNSEVNQPPGPWPPGRTLAECRRGIGAAELEGHLAYGAARYPLGVATAAGLLLQERR</sequence>
<dbReference type="PROSITE" id="PS50943">
    <property type="entry name" value="HTH_CROC1"/>
    <property type="match status" value="1"/>
</dbReference>
<evidence type="ECO:0000256" key="1">
    <source>
        <dbReference type="SAM" id="MobiDB-lite"/>
    </source>
</evidence>
<dbReference type="InterPro" id="IPR027417">
    <property type="entry name" value="P-loop_NTPase"/>
</dbReference>
<organism evidence="3 4">
    <name type="scientific">Actinoplanes xinjiangensis</name>
    <dbReference type="NCBI Taxonomy" id="512350"/>
    <lineage>
        <taxon>Bacteria</taxon>
        <taxon>Bacillati</taxon>
        <taxon>Actinomycetota</taxon>
        <taxon>Actinomycetes</taxon>
        <taxon>Micromonosporales</taxon>
        <taxon>Micromonosporaceae</taxon>
        <taxon>Actinoplanes</taxon>
    </lineage>
</organism>
<evidence type="ECO:0000313" key="4">
    <source>
        <dbReference type="Proteomes" id="UP000245697"/>
    </source>
</evidence>
<comment type="caution">
    <text evidence="3">The sequence shown here is derived from an EMBL/GenBank/DDBJ whole genome shotgun (WGS) entry which is preliminary data.</text>
</comment>
<dbReference type="Proteomes" id="UP000245697">
    <property type="component" value="Unassembled WGS sequence"/>
</dbReference>
<dbReference type="InterPro" id="IPR041664">
    <property type="entry name" value="AAA_16"/>
</dbReference>
<gene>
    <name evidence="3" type="ORF">BC793_101126</name>
</gene>
<dbReference type="InterPro" id="IPR011990">
    <property type="entry name" value="TPR-like_helical_dom_sf"/>
</dbReference>
<dbReference type="SUPFAM" id="SSF48452">
    <property type="entry name" value="TPR-like"/>
    <property type="match status" value="1"/>
</dbReference>
<dbReference type="AlphaFoldDB" id="A0A316GC53"/>
<dbReference type="Pfam" id="PF13560">
    <property type="entry name" value="HTH_31"/>
    <property type="match status" value="1"/>
</dbReference>
<dbReference type="Gene3D" id="1.10.260.40">
    <property type="entry name" value="lambda repressor-like DNA-binding domains"/>
    <property type="match status" value="1"/>
</dbReference>
<dbReference type="SUPFAM" id="SSF52540">
    <property type="entry name" value="P-loop containing nucleoside triphosphate hydrolases"/>
    <property type="match status" value="1"/>
</dbReference>
<accession>A0A316GC53</accession>
<reference evidence="3 4" key="1">
    <citation type="submission" date="2018-05" db="EMBL/GenBank/DDBJ databases">
        <title>Genomic Encyclopedia of Archaeal and Bacterial Type Strains, Phase II (KMG-II): from individual species to whole genera.</title>
        <authorList>
            <person name="Goeker M."/>
        </authorList>
    </citation>
    <scope>NUCLEOTIDE SEQUENCE [LARGE SCALE GENOMIC DNA]</scope>
    <source>
        <strain evidence="3 4">DSM 45184</strain>
    </source>
</reference>
<evidence type="ECO:0000313" key="3">
    <source>
        <dbReference type="EMBL" id="PWK52117.1"/>
    </source>
</evidence>
<dbReference type="Gene3D" id="1.25.40.10">
    <property type="entry name" value="Tetratricopeptide repeat domain"/>
    <property type="match status" value="1"/>
</dbReference>
<dbReference type="Pfam" id="PF13191">
    <property type="entry name" value="AAA_16"/>
    <property type="match status" value="1"/>
</dbReference>
<feature type="region of interest" description="Disordered" evidence="1">
    <location>
        <begin position="505"/>
        <end position="524"/>
    </location>
</feature>
<dbReference type="CDD" id="cd00093">
    <property type="entry name" value="HTH_XRE"/>
    <property type="match status" value="1"/>
</dbReference>
<dbReference type="EMBL" id="QGGR01000001">
    <property type="protein sequence ID" value="PWK52117.1"/>
    <property type="molecule type" value="Genomic_DNA"/>
</dbReference>
<keyword evidence="4" id="KW-1185">Reference proteome</keyword>
<dbReference type="PANTHER" id="PTHR47691:SF3">
    <property type="entry name" value="HTH-TYPE TRANSCRIPTIONAL REGULATOR RV0890C-RELATED"/>
    <property type="match status" value="1"/>
</dbReference>
<name>A0A316GC53_9ACTN</name>
<dbReference type="RefSeq" id="WP_158319170.1">
    <property type="nucleotide sequence ID" value="NZ_BONA01000020.1"/>
</dbReference>
<dbReference type="SMART" id="SM00530">
    <property type="entry name" value="HTH_XRE"/>
    <property type="match status" value="1"/>
</dbReference>
<protein>
    <submittedName>
        <fullName evidence="3">Putative ATPase</fullName>
    </submittedName>
</protein>
<dbReference type="InterPro" id="IPR010982">
    <property type="entry name" value="Lambda_DNA-bd_dom_sf"/>
</dbReference>
<dbReference type="PANTHER" id="PTHR47691">
    <property type="entry name" value="REGULATOR-RELATED"/>
    <property type="match status" value="1"/>
</dbReference>
<feature type="domain" description="HTH cro/C1-type" evidence="2">
    <location>
        <begin position="16"/>
        <end position="71"/>
    </location>
</feature>
<dbReference type="InterPro" id="IPR001387">
    <property type="entry name" value="Cro/C1-type_HTH"/>
</dbReference>
<dbReference type="GO" id="GO:0003677">
    <property type="term" value="F:DNA binding"/>
    <property type="evidence" value="ECO:0007669"/>
    <property type="project" value="InterPro"/>
</dbReference>
<dbReference type="PRINTS" id="PR00364">
    <property type="entry name" value="DISEASERSIST"/>
</dbReference>
<dbReference type="OrthoDB" id="3427187at2"/>
<evidence type="ECO:0000259" key="2">
    <source>
        <dbReference type="PROSITE" id="PS50943"/>
    </source>
</evidence>
<dbReference type="SUPFAM" id="SSF47413">
    <property type="entry name" value="lambda repressor-like DNA-binding domains"/>
    <property type="match status" value="1"/>
</dbReference>
<proteinExistence type="predicted"/>
<dbReference type="Gene3D" id="3.40.50.300">
    <property type="entry name" value="P-loop containing nucleotide triphosphate hydrolases"/>
    <property type="match status" value="1"/>
</dbReference>